<comment type="cofactor">
    <cofactor evidence="2 10">
        <name>a divalent metal cation</name>
        <dbReference type="ChEBI" id="CHEBI:60240"/>
    </cofactor>
</comment>
<keyword evidence="6 10" id="KW-0456">Lyase</keyword>
<evidence type="ECO:0000256" key="2">
    <source>
        <dbReference type="ARBA" id="ARBA00001968"/>
    </source>
</evidence>
<dbReference type="GO" id="GO:0008428">
    <property type="term" value="F:ribonuclease inhibitor activity"/>
    <property type="evidence" value="ECO:0007669"/>
    <property type="project" value="InterPro"/>
</dbReference>
<dbReference type="InterPro" id="IPR036704">
    <property type="entry name" value="RraA/RraA-like_sf"/>
</dbReference>
<keyword evidence="9" id="KW-0460">Magnesium</keyword>
<dbReference type="EMBL" id="FXTE01000012">
    <property type="protein sequence ID" value="SMO85364.1"/>
    <property type="molecule type" value="Genomic_DNA"/>
</dbReference>
<comment type="cofactor">
    <cofactor evidence="9">
        <name>Mg(2+)</name>
        <dbReference type="ChEBI" id="CHEBI:18420"/>
    </cofactor>
</comment>
<dbReference type="GO" id="GO:0047443">
    <property type="term" value="F:4-hydroxy-4-methyl-2-oxoglutarate aldolase activity"/>
    <property type="evidence" value="ECO:0007669"/>
    <property type="project" value="UniProtKB-EC"/>
</dbReference>
<dbReference type="OrthoDB" id="9812532at2"/>
<evidence type="ECO:0000256" key="4">
    <source>
        <dbReference type="ARBA" id="ARBA00011233"/>
    </source>
</evidence>
<feature type="binding site" evidence="9">
    <location>
        <begin position="73"/>
        <end position="76"/>
    </location>
    <ligand>
        <name>substrate</name>
    </ligand>
</feature>
<comment type="similarity">
    <text evidence="3 10">Belongs to the class II aldolase/RraA-like family.</text>
</comment>
<evidence type="ECO:0000256" key="8">
    <source>
        <dbReference type="ARBA" id="ARBA00047973"/>
    </source>
</evidence>
<dbReference type="CDD" id="cd16841">
    <property type="entry name" value="RraA_family"/>
    <property type="match status" value="1"/>
</dbReference>
<comment type="catalytic activity">
    <reaction evidence="1 10">
        <text>4-hydroxy-4-methyl-2-oxoglutarate = 2 pyruvate</text>
        <dbReference type="Rhea" id="RHEA:22748"/>
        <dbReference type="ChEBI" id="CHEBI:15361"/>
        <dbReference type="ChEBI" id="CHEBI:58276"/>
        <dbReference type="EC" id="4.1.3.17"/>
    </reaction>
</comment>
<dbReference type="PANTHER" id="PTHR33254">
    <property type="entry name" value="4-HYDROXY-4-METHYL-2-OXOGLUTARATE ALDOLASE 3-RELATED"/>
    <property type="match status" value="1"/>
</dbReference>
<evidence type="ECO:0000313" key="11">
    <source>
        <dbReference type="EMBL" id="SMO85364.1"/>
    </source>
</evidence>
<keyword evidence="12" id="KW-1185">Reference proteome</keyword>
<dbReference type="RefSeq" id="WP_142639033.1">
    <property type="nucleotide sequence ID" value="NZ_CANMDC010000022.1"/>
</dbReference>
<dbReference type="Gene3D" id="3.50.30.40">
    <property type="entry name" value="Ribonuclease E inhibitor RraA/RraA-like"/>
    <property type="match status" value="1"/>
</dbReference>
<dbReference type="PANTHER" id="PTHR33254:SF4">
    <property type="entry name" value="4-HYDROXY-4-METHYL-2-OXOGLUTARATE ALDOLASE 3-RELATED"/>
    <property type="match status" value="1"/>
</dbReference>
<dbReference type="GO" id="GO:0008948">
    <property type="term" value="F:oxaloacetate decarboxylase activity"/>
    <property type="evidence" value="ECO:0007669"/>
    <property type="project" value="UniProtKB-EC"/>
</dbReference>
<comment type="subunit">
    <text evidence="4 10">Homotrimer.</text>
</comment>
<dbReference type="EC" id="4.1.3.17" evidence="10"/>
<comment type="function">
    <text evidence="7 10">Catalyzes the aldol cleavage of 4-hydroxy-4-methyl-2-oxoglutarate (HMG) into 2 molecules of pyruvate. Also contains a secondary oxaloacetate (OAA) decarboxylase activity due to the common pyruvate enolate transition state formed following C-C bond cleavage in the retro-aldol and decarboxylation reactions.</text>
</comment>
<evidence type="ECO:0000256" key="1">
    <source>
        <dbReference type="ARBA" id="ARBA00001342"/>
    </source>
</evidence>
<dbReference type="Pfam" id="PF03737">
    <property type="entry name" value="RraA-like"/>
    <property type="match status" value="1"/>
</dbReference>
<dbReference type="Proteomes" id="UP000319555">
    <property type="component" value="Unassembled WGS sequence"/>
</dbReference>
<dbReference type="InterPro" id="IPR010203">
    <property type="entry name" value="RraA"/>
</dbReference>
<evidence type="ECO:0000256" key="9">
    <source>
        <dbReference type="PIRSR" id="PIRSR605493-1"/>
    </source>
</evidence>
<dbReference type="SUPFAM" id="SSF89562">
    <property type="entry name" value="RraA-like"/>
    <property type="match status" value="1"/>
</dbReference>
<dbReference type="EC" id="4.1.1.112" evidence="10"/>
<dbReference type="GO" id="GO:0046872">
    <property type="term" value="F:metal ion binding"/>
    <property type="evidence" value="ECO:0007669"/>
    <property type="project" value="UniProtKB-KW"/>
</dbReference>
<dbReference type="NCBIfam" id="NF006875">
    <property type="entry name" value="PRK09372.1"/>
    <property type="match status" value="1"/>
</dbReference>
<sequence>MKTADLIDNHANDLALVHLPFRRFGTRTNFAAQVQTVKCFEDNTEVRAQLETPGEGRVLVVDGGASTRIAILGDILAGLAIKNGWTGLILNAAIRDSIEIDQMDTLVFALGTSPVKSAKEGWGKVGQKIGFGGVTFEPNDWVYGDADGVLLSKEQLV</sequence>
<name>A0A521EN95_9RHOB</name>
<proteinExistence type="inferred from homology"/>
<dbReference type="AlphaFoldDB" id="A0A521EN95"/>
<evidence type="ECO:0000256" key="10">
    <source>
        <dbReference type="RuleBase" id="RU004338"/>
    </source>
</evidence>
<evidence type="ECO:0000313" key="12">
    <source>
        <dbReference type="Proteomes" id="UP000319555"/>
    </source>
</evidence>
<comment type="catalytic activity">
    <reaction evidence="8 10">
        <text>oxaloacetate + H(+) = pyruvate + CO2</text>
        <dbReference type="Rhea" id="RHEA:15641"/>
        <dbReference type="ChEBI" id="CHEBI:15361"/>
        <dbReference type="ChEBI" id="CHEBI:15378"/>
        <dbReference type="ChEBI" id="CHEBI:16452"/>
        <dbReference type="ChEBI" id="CHEBI:16526"/>
        <dbReference type="EC" id="4.1.1.112"/>
    </reaction>
</comment>
<keyword evidence="5 9" id="KW-0479">Metal-binding</keyword>
<protein>
    <recommendedName>
        <fullName evidence="10">4-hydroxy-4-methyl-2-oxoglutarate aldolase</fullName>
        <shortName evidence="10">HMG aldolase</shortName>
        <ecNumber evidence="10">4.1.1.112</ecNumber>
        <ecNumber evidence="10">4.1.3.17</ecNumber>
    </recommendedName>
    <alternativeName>
        <fullName evidence="10">Oxaloacetate decarboxylase</fullName>
    </alternativeName>
</protein>
<reference evidence="11 12" key="1">
    <citation type="submission" date="2017-05" db="EMBL/GenBank/DDBJ databases">
        <authorList>
            <person name="Varghese N."/>
            <person name="Submissions S."/>
        </authorList>
    </citation>
    <scope>NUCLEOTIDE SEQUENCE [LARGE SCALE GENOMIC DNA]</scope>
    <source>
        <strain evidence="11 12">DSM 28009</strain>
    </source>
</reference>
<accession>A0A521EN95</accession>
<evidence type="ECO:0000256" key="3">
    <source>
        <dbReference type="ARBA" id="ARBA00008621"/>
    </source>
</evidence>
<gene>
    <name evidence="11" type="ORF">SAMN06265380_11277</name>
</gene>
<evidence type="ECO:0000256" key="6">
    <source>
        <dbReference type="ARBA" id="ARBA00023239"/>
    </source>
</evidence>
<feature type="binding site" evidence="9">
    <location>
        <position position="95"/>
    </location>
    <ligand>
        <name>substrate</name>
    </ligand>
</feature>
<evidence type="ECO:0000256" key="5">
    <source>
        <dbReference type="ARBA" id="ARBA00022723"/>
    </source>
</evidence>
<organism evidence="11 12">
    <name type="scientific">Ruegeria faecimaris</name>
    <dbReference type="NCBI Taxonomy" id="686389"/>
    <lineage>
        <taxon>Bacteria</taxon>
        <taxon>Pseudomonadati</taxon>
        <taxon>Pseudomonadota</taxon>
        <taxon>Alphaproteobacteria</taxon>
        <taxon>Rhodobacterales</taxon>
        <taxon>Roseobacteraceae</taxon>
        <taxon>Ruegeria</taxon>
    </lineage>
</organism>
<evidence type="ECO:0000256" key="7">
    <source>
        <dbReference type="ARBA" id="ARBA00025046"/>
    </source>
</evidence>
<feature type="binding site" evidence="9">
    <location>
        <position position="96"/>
    </location>
    <ligand>
        <name>Mg(2+)</name>
        <dbReference type="ChEBI" id="CHEBI:18420"/>
    </ligand>
</feature>
<dbReference type="GO" id="GO:0051252">
    <property type="term" value="P:regulation of RNA metabolic process"/>
    <property type="evidence" value="ECO:0007669"/>
    <property type="project" value="InterPro"/>
</dbReference>
<dbReference type="InterPro" id="IPR005493">
    <property type="entry name" value="RraA/RraA-like"/>
</dbReference>
<dbReference type="NCBIfam" id="TIGR01935">
    <property type="entry name" value="NOT-MenG"/>
    <property type="match status" value="1"/>
</dbReference>